<protein>
    <submittedName>
        <fullName evidence="3">Arsenical pump-driving ATPase</fullName>
    </submittedName>
</protein>
<dbReference type="InterPro" id="IPR025723">
    <property type="entry name" value="ArsA/GET3_ATPase-like"/>
</dbReference>
<evidence type="ECO:0000313" key="3">
    <source>
        <dbReference type="EMBL" id="GEA81205.1"/>
    </source>
</evidence>
<dbReference type="InterPro" id="IPR016300">
    <property type="entry name" value="ATPase_ArsA/GET3"/>
</dbReference>
<dbReference type="InterPro" id="IPR027541">
    <property type="entry name" value="Ars_ATPase"/>
</dbReference>
<feature type="domain" description="ArsA/GET3 Anion-transporting ATPase-like" evidence="2">
    <location>
        <begin position="327"/>
        <end position="466"/>
    </location>
</feature>
<comment type="caution">
    <text evidence="3">The sequence shown here is derived from an EMBL/GenBank/DDBJ whole genome shotgun (WGS) entry which is preliminary data.</text>
</comment>
<dbReference type="GO" id="GO:0005524">
    <property type="term" value="F:ATP binding"/>
    <property type="evidence" value="ECO:0007669"/>
    <property type="project" value="InterPro"/>
</dbReference>
<dbReference type="PANTHER" id="PTHR10803">
    <property type="entry name" value="ARSENICAL PUMP-DRIVING ATPASE ARSENITE-TRANSLOCATING ATPASE"/>
    <property type="match status" value="1"/>
</dbReference>
<dbReference type="RefSeq" id="WP_141320227.1">
    <property type="nucleotide sequence ID" value="NZ_BJLP01000024.1"/>
</dbReference>
<comment type="similarity">
    <text evidence="1">Belongs to the arsA ATPase family.</text>
</comment>
<name>A0A4Y3KDW8_CELUD</name>
<dbReference type="CDD" id="cd02035">
    <property type="entry name" value="ArsA"/>
    <property type="match status" value="2"/>
</dbReference>
<dbReference type="PIRSF" id="PIRSF001327">
    <property type="entry name" value="Arsenical_pump-driving_ATPase"/>
    <property type="match status" value="1"/>
</dbReference>
<evidence type="ECO:0000256" key="1">
    <source>
        <dbReference type="ARBA" id="ARBA00011040"/>
    </source>
</evidence>
<dbReference type="InterPro" id="IPR027417">
    <property type="entry name" value="P-loop_NTPase"/>
</dbReference>
<dbReference type="GO" id="GO:0015446">
    <property type="term" value="F:ATPase-coupled arsenite transmembrane transporter activity"/>
    <property type="evidence" value="ECO:0007669"/>
    <property type="project" value="InterPro"/>
</dbReference>
<reference evidence="3 4" key="1">
    <citation type="submission" date="2019-06" db="EMBL/GenBank/DDBJ databases">
        <title>Whole genome shotgun sequence of Cellulomonas uda NBRC 3747.</title>
        <authorList>
            <person name="Hosoyama A."/>
            <person name="Uohara A."/>
            <person name="Ohji S."/>
            <person name="Ichikawa N."/>
        </authorList>
    </citation>
    <scope>NUCLEOTIDE SEQUENCE [LARGE SCALE GENOMIC DNA]</scope>
    <source>
        <strain evidence="3 4">NBRC 3747</strain>
    </source>
</reference>
<gene>
    <name evidence="3" type="ORF">CUD01_16490</name>
</gene>
<evidence type="ECO:0000259" key="2">
    <source>
        <dbReference type="Pfam" id="PF02374"/>
    </source>
</evidence>
<dbReference type="Gene3D" id="3.40.50.300">
    <property type="entry name" value="P-loop containing nucleotide triphosphate hydrolases"/>
    <property type="match status" value="2"/>
</dbReference>
<dbReference type="NCBIfam" id="TIGR04291">
    <property type="entry name" value="arsen_driv_ArsA"/>
    <property type="match status" value="1"/>
</dbReference>
<organism evidence="3 4">
    <name type="scientific">Cellulomonas uda</name>
    <dbReference type="NCBI Taxonomy" id="1714"/>
    <lineage>
        <taxon>Bacteria</taxon>
        <taxon>Bacillati</taxon>
        <taxon>Actinomycetota</taxon>
        <taxon>Actinomycetes</taxon>
        <taxon>Micrococcales</taxon>
        <taxon>Cellulomonadaceae</taxon>
        <taxon>Cellulomonas</taxon>
    </lineage>
</organism>
<dbReference type="EMBL" id="BJLP01000024">
    <property type="protein sequence ID" value="GEA81205.1"/>
    <property type="molecule type" value="Genomic_DNA"/>
</dbReference>
<evidence type="ECO:0000313" key="4">
    <source>
        <dbReference type="Proteomes" id="UP000315842"/>
    </source>
</evidence>
<dbReference type="SUPFAM" id="SSF52540">
    <property type="entry name" value="P-loop containing nucleoside triphosphate hydrolases"/>
    <property type="match status" value="2"/>
</dbReference>
<proteinExistence type="inferred from homology"/>
<dbReference type="AlphaFoldDB" id="A0A4Y3KDW8"/>
<dbReference type="PANTHER" id="PTHR10803:SF3">
    <property type="entry name" value="ATPASE GET3"/>
    <property type="match status" value="1"/>
</dbReference>
<dbReference type="Proteomes" id="UP000315842">
    <property type="component" value="Unassembled WGS sequence"/>
</dbReference>
<sequence length="590" mass="62173">MRYLDDPARVLLLTGKGGVGKTSLACASAVRLADRGRRVLLVSTDPASNVGQVFGITIGNRITPVPAVRGLDALEIDPAQAAEAYRERIIGPVRDLLPAKEIAEITEQLSGSCTTEVASFNEFTSLLADPETTAAYDHVIFDTAPTGHTLRLLQLPGDWTTFLDGGKGDASCLGPLSGLDQARAVYAGAVEALTDPTRTALVLVARPQPSSLAEVARAAEELAAIGIAPAALVINAVLPVDAADDALGAAIREREQAALAEMPTGLRSIRRDEVSLKPVNAAGLEALRALLDDAPQGSADETSDLEDVAAPGLDRLVDELAATGTGLVMTMGKGGVGKTTVAAAIAVALADRGLDVHLTTTDPAGRIDPALAEVPGLRVSRIDPVQAVADYRARVMSTKGKRLDDAGRAVLAEDLMSPCTEEIAVFEAFSRVVHESSRRIVVMDTAPTGHTLLLMDATGSYHREIARHMAEGVSYTTPLMRLQNRDHTRVIVATLPEMTPVLEAEELAADLERAGIHPWAWVVDQSLAAARPRSALLRRRAQAERPYLDRVEMLAPRHAVIALQAAEPVDVEGLRALATSSSVLGSTATG</sequence>
<dbReference type="NCBIfam" id="TIGR00345">
    <property type="entry name" value="GET3_arsA_TRC40"/>
    <property type="match status" value="1"/>
</dbReference>
<accession>A0A4Y3KDW8</accession>
<dbReference type="GO" id="GO:0016887">
    <property type="term" value="F:ATP hydrolysis activity"/>
    <property type="evidence" value="ECO:0007669"/>
    <property type="project" value="InterPro"/>
</dbReference>
<feature type="domain" description="ArsA/GET3 Anion-transporting ATPase-like" evidence="2">
    <location>
        <begin position="9"/>
        <end position="290"/>
    </location>
</feature>
<keyword evidence="4" id="KW-1185">Reference proteome</keyword>
<dbReference type="Pfam" id="PF02374">
    <property type="entry name" value="ArsA_ATPase"/>
    <property type="match status" value="2"/>
</dbReference>